<dbReference type="InterPro" id="IPR017972">
    <property type="entry name" value="Cyt_P450_CS"/>
</dbReference>
<dbReference type="Gene3D" id="1.10.630.10">
    <property type="entry name" value="Cytochrome P450"/>
    <property type="match status" value="1"/>
</dbReference>
<reference evidence="16" key="2">
    <citation type="submission" date="2023-03" db="EMBL/GenBank/DDBJ databases">
        <authorList>
            <person name="Inwood S.N."/>
            <person name="Skelly J.G."/>
            <person name="Guhlin J."/>
            <person name="Harrop T.W.R."/>
            <person name="Goldson S.G."/>
            <person name="Dearden P.K."/>
        </authorList>
    </citation>
    <scope>NUCLEOTIDE SEQUENCE</scope>
    <source>
        <strain evidence="16">Irish</strain>
        <tissue evidence="16">Whole body</tissue>
    </source>
</reference>
<evidence type="ECO:0000256" key="7">
    <source>
        <dbReference type="ARBA" id="ARBA00022824"/>
    </source>
</evidence>
<keyword evidence="10 13" id="KW-0408">Iron</keyword>
<evidence type="ECO:0000256" key="4">
    <source>
        <dbReference type="ARBA" id="ARBA00010617"/>
    </source>
</evidence>
<dbReference type="InterPro" id="IPR036396">
    <property type="entry name" value="Cyt_P450_sf"/>
</dbReference>
<dbReference type="Proteomes" id="UP001168990">
    <property type="component" value="Unassembled WGS sequence"/>
</dbReference>
<dbReference type="GO" id="GO:0005506">
    <property type="term" value="F:iron ion binding"/>
    <property type="evidence" value="ECO:0007669"/>
    <property type="project" value="InterPro"/>
</dbReference>
<evidence type="ECO:0000256" key="10">
    <source>
        <dbReference type="ARBA" id="ARBA00023004"/>
    </source>
</evidence>
<keyword evidence="5 13" id="KW-0349">Heme</keyword>
<organism evidence="16 17">
    <name type="scientific">Microctonus aethiopoides</name>
    <dbReference type="NCBI Taxonomy" id="144406"/>
    <lineage>
        <taxon>Eukaryota</taxon>
        <taxon>Metazoa</taxon>
        <taxon>Ecdysozoa</taxon>
        <taxon>Arthropoda</taxon>
        <taxon>Hexapoda</taxon>
        <taxon>Insecta</taxon>
        <taxon>Pterygota</taxon>
        <taxon>Neoptera</taxon>
        <taxon>Endopterygota</taxon>
        <taxon>Hymenoptera</taxon>
        <taxon>Apocrita</taxon>
        <taxon>Ichneumonoidea</taxon>
        <taxon>Braconidae</taxon>
        <taxon>Euphorinae</taxon>
        <taxon>Microctonus</taxon>
    </lineage>
</organism>
<comment type="caution">
    <text evidence="16">The sequence shown here is derived from an EMBL/GenBank/DDBJ whole genome shotgun (WGS) entry which is preliminary data.</text>
</comment>
<dbReference type="CDD" id="cd11056">
    <property type="entry name" value="CYP6-like"/>
    <property type="match status" value="1"/>
</dbReference>
<feature type="binding site" description="axial binding residue" evidence="13">
    <location>
        <position position="469"/>
    </location>
    <ligand>
        <name>heme</name>
        <dbReference type="ChEBI" id="CHEBI:30413"/>
    </ligand>
    <ligandPart>
        <name>Fe</name>
        <dbReference type="ChEBI" id="CHEBI:18248"/>
    </ligandPart>
</feature>
<keyword evidence="6 13" id="KW-0479">Metal-binding</keyword>
<dbReference type="InterPro" id="IPR002401">
    <property type="entry name" value="Cyt_P450_E_grp-I"/>
</dbReference>
<evidence type="ECO:0000256" key="9">
    <source>
        <dbReference type="ARBA" id="ARBA00023002"/>
    </source>
</evidence>
<evidence type="ECO:0000256" key="12">
    <source>
        <dbReference type="ARBA" id="ARBA00023136"/>
    </source>
</evidence>
<keyword evidence="9 14" id="KW-0560">Oxidoreductase</keyword>
<evidence type="ECO:0000256" key="8">
    <source>
        <dbReference type="ARBA" id="ARBA00022848"/>
    </source>
</evidence>
<evidence type="ECO:0000256" key="5">
    <source>
        <dbReference type="ARBA" id="ARBA00022617"/>
    </source>
</evidence>
<dbReference type="InterPro" id="IPR001128">
    <property type="entry name" value="Cyt_P450"/>
</dbReference>
<dbReference type="GO" id="GO:0016705">
    <property type="term" value="F:oxidoreductase activity, acting on paired donors, with incorporation or reduction of molecular oxygen"/>
    <property type="evidence" value="ECO:0007669"/>
    <property type="project" value="InterPro"/>
</dbReference>
<gene>
    <name evidence="16" type="ORF">PV328_003611</name>
</gene>
<dbReference type="PROSITE" id="PS00086">
    <property type="entry name" value="CYTOCHROME_P450"/>
    <property type="match status" value="1"/>
</dbReference>
<dbReference type="PRINTS" id="PR00463">
    <property type="entry name" value="EP450I"/>
</dbReference>
<reference evidence="16" key="1">
    <citation type="journal article" date="2023" name="bioRxiv">
        <title>Scaffold-level genome assemblies of two parasitoid biocontrol wasps reveal the parthenogenesis mechanism and an associated novel virus.</title>
        <authorList>
            <person name="Inwood S."/>
            <person name="Skelly J."/>
            <person name="Guhlin J."/>
            <person name="Harrop T."/>
            <person name="Goldson S."/>
            <person name="Dearden P."/>
        </authorList>
    </citation>
    <scope>NUCLEOTIDE SEQUENCE</scope>
    <source>
        <strain evidence="16">Irish</strain>
        <tissue evidence="16">Whole body</tissue>
    </source>
</reference>
<evidence type="ECO:0000256" key="13">
    <source>
        <dbReference type="PIRSR" id="PIRSR602401-1"/>
    </source>
</evidence>
<dbReference type="SUPFAM" id="SSF48264">
    <property type="entry name" value="Cytochrome P450"/>
    <property type="match status" value="1"/>
</dbReference>
<evidence type="ECO:0000313" key="16">
    <source>
        <dbReference type="EMBL" id="KAK0165055.1"/>
    </source>
</evidence>
<keyword evidence="15" id="KW-0812">Transmembrane</keyword>
<feature type="transmembrane region" description="Helical" evidence="15">
    <location>
        <begin position="16"/>
        <end position="37"/>
    </location>
</feature>
<evidence type="ECO:0000256" key="11">
    <source>
        <dbReference type="ARBA" id="ARBA00023033"/>
    </source>
</evidence>
<evidence type="ECO:0000256" key="1">
    <source>
        <dbReference type="ARBA" id="ARBA00001971"/>
    </source>
</evidence>
<dbReference type="EMBL" id="JAQQBS010001422">
    <property type="protein sequence ID" value="KAK0165055.1"/>
    <property type="molecule type" value="Genomic_DNA"/>
</dbReference>
<name>A0AA39KKQ2_9HYME</name>
<dbReference type="PRINTS" id="PR00385">
    <property type="entry name" value="P450"/>
</dbReference>
<dbReference type="GO" id="GO:0004497">
    <property type="term" value="F:monooxygenase activity"/>
    <property type="evidence" value="ECO:0007669"/>
    <property type="project" value="UniProtKB-KW"/>
</dbReference>
<dbReference type="PANTHER" id="PTHR24292:SF54">
    <property type="entry name" value="CYP9F3-RELATED"/>
    <property type="match status" value="1"/>
</dbReference>
<dbReference type="GO" id="GO:0005789">
    <property type="term" value="C:endoplasmic reticulum membrane"/>
    <property type="evidence" value="ECO:0007669"/>
    <property type="project" value="UniProtKB-SubCell"/>
</dbReference>
<keyword evidence="7" id="KW-0256">Endoplasmic reticulum</keyword>
<dbReference type="GO" id="GO:0020037">
    <property type="term" value="F:heme binding"/>
    <property type="evidence" value="ECO:0007669"/>
    <property type="project" value="InterPro"/>
</dbReference>
<accession>A0AA39KKQ2</accession>
<keyword evidence="17" id="KW-1185">Reference proteome</keyword>
<keyword evidence="12 15" id="KW-0472">Membrane</keyword>
<evidence type="ECO:0000256" key="6">
    <source>
        <dbReference type="ARBA" id="ARBA00022723"/>
    </source>
</evidence>
<comment type="similarity">
    <text evidence="4 14">Belongs to the cytochrome P450 family.</text>
</comment>
<evidence type="ECO:0000313" key="17">
    <source>
        <dbReference type="Proteomes" id="UP001168990"/>
    </source>
</evidence>
<comment type="cofactor">
    <cofactor evidence="1 13">
        <name>heme</name>
        <dbReference type="ChEBI" id="CHEBI:30413"/>
    </cofactor>
</comment>
<proteinExistence type="inferred from homology"/>
<dbReference type="Pfam" id="PF00067">
    <property type="entry name" value="p450"/>
    <property type="match status" value="1"/>
</dbReference>
<keyword evidence="11 14" id="KW-0503">Monooxygenase</keyword>
<evidence type="ECO:0000256" key="2">
    <source>
        <dbReference type="ARBA" id="ARBA00004174"/>
    </source>
</evidence>
<comment type="subcellular location">
    <subcellularLocation>
        <location evidence="3">Endoplasmic reticulum membrane</location>
        <topology evidence="3">Peripheral membrane protein</topology>
    </subcellularLocation>
    <subcellularLocation>
        <location evidence="2">Microsome membrane</location>
        <topology evidence="2">Peripheral membrane protein</topology>
    </subcellularLocation>
</comment>
<evidence type="ECO:0008006" key="18">
    <source>
        <dbReference type="Google" id="ProtNLM"/>
    </source>
</evidence>
<protein>
    <recommendedName>
        <fullName evidence="18">Cytochrome P450</fullName>
    </recommendedName>
</protein>
<evidence type="ECO:0000256" key="15">
    <source>
        <dbReference type="SAM" id="Phobius"/>
    </source>
</evidence>
<keyword evidence="15" id="KW-1133">Transmembrane helix</keyword>
<keyword evidence="8" id="KW-0492">Microsome</keyword>
<dbReference type="PANTHER" id="PTHR24292">
    <property type="entry name" value="CYTOCHROME P450"/>
    <property type="match status" value="1"/>
</dbReference>
<sequence length="526" mass="61171">MINILTPTLLGITETIIIISLLITIVYAYLTATFNFWKDLGVPHKKPTIIVGNFADLLLFRKSQCEGMKEMYNWFKNERYFGVYRVRSPIFIIRDPNLVKNICVKDFNYFVNRGIPTNSQEILTRHLFNLEGHKWKNLRSKLTPIFTSTKIKRMFHLLIDCHKVFEELIINKALNNSTVEVRDLAGKFTIDIIGTCAFGIQINSLTHENSKFYKTIKKISRPNYKTTLWRMLRTSLPKIYNLLGIQLFDSEVTDFFQDIVSQMVLQRECEQDNKRNDFMDLLIEIKNNENNIDAKTHNDEYNNQDQSITLDIDFNENMIAAQAFAFFVAGFEPTSNTIAFCLYELSLNLDIQKKARQDIVNAINKNDGNLTYEALQEMTYLEAMVAETLRKYPPAPMTSRRCEYPYKIPGTNIVLPVGMRVVIPIYGIHHDSEYYPEPEKFNPDRFIDENIKIRYPYTFLPFGEGPRNCIGIKFAILQIKLGIISFLKRHEILISDKTAVPIKFSRRSNVTSSENGFWLKIKSIDN</sequence>
<evidence type="ECO:0000256" key="3">
    <source>
        <dbReference type="ARBA" id="ARBA00004406"/>
    </source>
</evidence>
<dbReference type="AlphaFoldDB" id="A0AA39KKQ2"/>
<dbReference type="InterPro" id="IPR050476">
    <property type="entry name" value="Insect_CytP450_Detox"/>
</dbReference>
<evidence type="ECO:0000256" key="14">
    <source>
        <dbReference type="RuleBase" id="RU000461"/>
    </source>
</evidence>
<dbReference type="FunFam" id="1.10.630.10:FF:000042">
    <property type="entry name" value="Cytochrome P450"/>
    <property type="match status" value="1"/>
</dbReference>